<dbReference type="Pfam" id="PF03781">
    <property type="entry name" value="FGE-sulfatase"/>
    <property type="match status" value="1"/>
</dbReference>
<evidence type="ECO:0000313" key="11">
    <source>
        <dbReference type="Proteomes" id="UP000217289"/>
    </source>
</evidence>
<dbReference type="EMBL" id="CP022163">
    <property type="protein sequence ID" value="ATB30376.1"/>
    <property type="molecule type" value="Genomic_DNA"/>
</dbReference>
<feature type="compositionally biased region" description="Low complexity" evidence="8">
    <location>
        <begin position="199"/>
        <end position="209"/>
    </location>
</feature>
<evidence type="ECO:0000256" key="6">
    <source>
        <dbReference type="ARBA" id="ARBA00022840"/>
    </source>
</evidence>
<evidence type="ECO:0000313" key="10">
    <source>
        <dbReference type="EMBL" id="ATB30376.1"/>
    </source>
</evidence>
<dbReference type="AlphaFoldDB" id="A0A250IHG9"/>
<keyword evidence="3" id="KW-0808">Transferase</keyword>
<keyword evidence="4 7" id="KW-0547">Nucleotide-binding</keyword>
<feature type="region of interest" description="Disordered" evidence="8">
    <location>
        <begin position="942"/>
        <end position="964"/>
    </location>
</feature>
<name>A0A250IHG9_9BACT</name>
<keyword evidence="6 7" id="KW-0067">ATP-binding</keyword>
<evidence type="ECO:0000259" key="9">
    <source>
        <dbReference type="PROSITE" id="PS50011"/>
    </source>
</evidence>
<dbReference type="InterPro" id="IPR025662">
    <property type="entry name" value="Sigma_54_int_dom_ATP-bd_1"/>
</dbReference>
<dbReference type="PROSITE" id="PS50011">
    <property type="entry name" value="PROTEIN_KINASE_DOM"/>
    <property type="match status" value="1"/>
</dbReference>
<dbReference type="InterPro" id="IPR042095">
    <property type="entry name" value="SUMF_sf"/>
</dbReference>
<dbReference type="InterPro" id="IPR049052">
    <property type="entry name" value="nSTAND1"/>
</dbReference>
<dbReference type="CDD" id="cd14014">
    <property type="entry name" value="STKc_PknB_like"/>
    <property type="match status" value="1"/>
</dbReference>
<keyword evidence="5 10" id="KW-0418">Kinase</keyword>
<dbReference type="InterPro" id="IPR016187">
    <property type="entry name" value="CTDL_fold"/>
</dbReference>
<organism evidence="10 11">
    <name type="scientific">Melittangium boletus DSM 14713</name>
    <dbReference type="NCBI Taxonomy" id="1294270"/>
    <lineage>
        <taxon>Bacteria</taxon>
        <taxon>Pseudomonadati</taxon>
        <taxon>Myxococcota</taxon>
        <taxon>Myxococcia</taxon>
        <taxon>Myxococcales</taxon>
        <taxon>Cystobacterineae</taxon>
        <taxon>Archangiaceae</taxon>
        <taxon>Melittangium</taxon>
    </lineage>
</organism>
<dbReference type="Pfam" id="PF00069">
    <property type="entry name" value="Pkinase"/>
    <property type="match status" value="2"/>
</dbReference>
<evidence type="ECO:0000256" key="3">
    <source>
        <dbReference type="ARBA" id="ARBA00022679"/>
    </source>
</evidence>
<gene>
    <name evidence="10" type="ORF">MEBOL_003837</name>
</gene>
<dbReference type="Gene3D" id="3.90.1580.10">
    <property type="entry name" value="paralog of FGE (formylglycine-generating enzyme)"/>
    <property type="match status" value="1"/>
</dbReference>
<dbReference type="SUPFAM" id="SSF52540">
    <property type="entry name" value="P-loop containing nucleoside triphosphate hydrolases"/>
    <property type="match status" value="1"/>
</dbReference>
<accession>A0A250IHG9</accession>
<keyword evidence="11" id="KW-1185">Reference proteome</keyword>
<dbReference type="PROSITE" id="PS00675">
    <property type="entry name" value="SIGMA54_INTERACT_1"/>
    <property type="match status" value="1"/>
</dbReference>
<dbReference type="InterPro" id="IPR005532">
    <property type="entry name" value="SUMF_dom"/>
</dbReference>
<dbReference type="PANTHER" id="PTHR43671:SF13">
    <property type="entry name" value="SERINE_THREONINE-PROTEIN KINASE NEK2"/>
    <property type="match status" value="1"/>
</dbReference>
<dbReference type="Pfam" id="PF20703">
    <property type="entry name" value="nSTAND1"/>
    <property type="match status" value="1"/>
</dbReference>
<dbReference type="GO" id="GO:0004674">
    <property type="term" value="F:protein serine/threonine kinase activity"/>
    <property type="evidence" value="ECO:0007669"/>
    <property type="project" value="UniProtKB-KW"/>
</dbReference>
<evidence type="ECO:0000256" key="4">
    <source>
        <dbReference type="ARBA" id="ARBA00022741"/>
    </source>
</evidence>
<dbReference type="RefSeq" id="WP_095978834.1">
    <property type="nucleotide sequence ID" value="NZ_CP022163.1"/>
</dbReference>
<evidence type="ECO:0000256" key="8">
    <source>
        <dbReference type="SAM" id="MobiDB-lite"/>
    </source>
</evidence>
<sequence length="1279" mass="137967">MSRAGGEPPREFEEYRLLRPLGQGAMGQVYLAHDTLLERLVAVKFITPGGVSEETARARFFQEARAIARLQHPNVVAIHRVGEVRRRPYLVSEFIRGQPLDTLPRPVEGRHVLRIAVGLARGLAAAHRRGILHRDIKPANAVLSEEGEVKLLDFGLAELAERVPPEPGSSAPAPSPASAPERETRPVASPRETRPLPSPGTAPTALALAPPEPRASPPLEGEATAGTPLYLAPELWRGEPASRASDIYALGILLYELCTGRAPHEDVPLAQLARAVCEEPPRPLAEVAPALPPGLAAVVDRCLAADPARRYDSGDALREALEALAAPTRPSALPSGNPYRGLLAFDAGHRGVFFGREAEARAVVDRLRASPFVLVAGDSGVGKSSLCRAGVLPAVEESGLGDGAKRWHVAPWVPGRQPLVAIAEALAPVLGGDGASLAAQLSEPGGEPGALAQALRRRPPDAPPVLLFVDQLEELVTLSPPEDAARLVGELVLLVRRVPGVRVLGTARSDCLTRLMTLPGLDEELPRALHLLPAMSLAGLREAIVGPARALGVRFESSAVVESLVAATARTEGGLPLLQFALAELWEARDREHGIIPAAALEAMGGVEGALARHADGVVARLRPEQRPRARELLLSLVTPEGTRARRTAAELHVGPGDTWSHEVLEGLVRGRLLLAGETEGGEGHYELAHESLLLGWPTLRGWLGQGEQRRAVRHRLERAATEWERLGRPAELLYGDKLLSEVAAAELEPVGPREEELLAHSRRAARGRRLRRWALAASVPVTLLAGVGAVRWQVRAGLDATVAARLGEARGEWDGARRLAEESGRLRQEALARFDTPGERESAESTWARALEVGRAADAAYASATSALEATGGLAPGHEEVRERLADLLAERVALAEREGHAEQRAELLGRLAAYDVTGERRKRWTQPARLTVRTRPEGARMWLSAPGPDAEPEHEWGASPGEARLSAGSHLLRLEAPGRAEVRVPVWLRAGEALALDVALPRAGAVPGGFIHIPPGRFLQGSGEEALRRTFFNASPLHEAHTGAFLIARHEVTFADWMAWLDALPPAERAARLPGTRGARGGVVLEKVGGRWRLTLRPASREYVAWEGEPLRYGQRERRAMQDWRRVPISAISFEDAEAYADWLARTGRVPGARLCTEAEWERAARGADGRRFPSGDTLAPDDANIDVTYGREPLGFGPDEVGSHPRSRSPFGVDDMAGNVWEWVRSAEDPRQPVIRGGSWFQAEIGSQSANREAMERTLREPLVGLRLCATPQEDG</sequence>
<evidence type="ECO:0000256" key="1">
    <source>
        <dbReference type="ARBA" id="ARBA00010886"/>
    </source>
</evidence>
<dbReference type="InterPro" id="IPR050660">
    <property type="entry name" value="NEK_Ser/Thr_kinase"/>
</dbReference>
<dbReference type="Gene3D" id="3.30.200.20">
    <property type="entry name" value="Phosphorylase Kinase, domain 1"/>
    <property type="match status" value="1"/>
</dbReference>
<feature type="domain" description="Protein kinase" evidence="9">
    <location>
        <begin position="15"/>
        <end position="324"/>
    </location>
</feature>
<dbReference type="SUPFAM" id="SSF56112">
    <property type="entry name" value="Protein kinase-like (PK-like)"/>
    <property type="match status" value="1"/>
</dbReference>
<proteinExistence type="inferred from homology"/>
<dbReference type="InterPro" id="IPR011009">
    <property type="entry name" value="Kinase-like_dom_sf"/>
</dbReference>
<comment type="similarity">
    <text evidence="1">Belongs to the protein kinase superfamily. NEK Ser/Thr protein kinase family. NIMA subfamily.</text>
</comment>
<dbReference type="Gene3D" id="1.10.510.10">
    <property type="entry name" value="Transferase(Phosphotransferase) domain 1"/>
    <property type="match status" value="1"/>
</dbReference>
<evidence type="ECO:0000256" key="2">
    <source>
        <dbReference type="ARBA" id="ARBA00012513"/>
    </source>
</evidence>
<feature type="binding site" evidence="7">
    <location>
        <position position="44"/>
    </location>
    <ligand>
        <name>ATP</name>
        <dbReference type="ChEBI" id="CHEBI:30616"/>
    </ligand>
</feature>
<dbReference type="OrthoDB" id="5476619at2"/>
<keyword evidence="10" id="KW-0723">Serine/threonine-protein kinase</keyword>
<protein>
    <recommendedName>
        <fullName evidence="2">non-specific serine/threonine protein kinase</fullName>
        <ecNumber evidence="2">2.7.11.1</ecNumber>
    </recommendedName>
</protein>
<dbReference type="PROSITE" id="PS00107">
    <property type="entry name" value="PROTEIN_KINASE_ATP"/>
    <property type="match status" value="1"/>
</dbReference>
<feature type="compositionally biased region" description="Low complexity" evidence="8">
    <location>
        <begin position="168"/>
        <end position="179"/>
    </location>
</feature>
<dbReference type="SUPFAM" id="SSF56436">
    <property type="entry name" value="C-type lectin-like"/>
    <property type="match status" value="1"/>
</dbReference>
<dbReference type="KEGG" id="mbd:MEBOL_003837"/>
<reference evidence="10 11" key="1">
    <citation type="submission" date="2017-06" db="EMBL/GenBank/DDBJ databases">
        <authorList>
            <person name="Kim H.J."/>
            <person name="Triplett B.A."/>
        </authorList>
    </citation>
    <scope>NUCLEOTIDE SEQUENCE [LARGE SCALE GENOMIC DNA]</scope>
    <source>
        <strain evidence="10 11">DSM 14713</strain>
    </source>
</reference>
<dbReference type="SMART" id="SM00220">
    <property type="entry name" value="S_TKc"/>
    <property type="match status" value="1"/>
</dbReference>
<dbReference type="InterPro" id="IPR000719">
    <property type="entry name" value="Prot_kinase_dom"/>
</dbReference>
<dbReference type="GO" id="GO:0005524">
    <property type="term" value="F:ATP binding"/>
    <property type="evidence" value="ECO:0007669"/>
    <property type="project" value="UniProtKB-UniRule"/>
</dbReference>
<dbReference type="InterPro" id="IPR027417">
    <property type="entry name" value="P-loop_NTPase"/>
</dbReference>
<dbReference type="Proteomes" id="UP000217289">
    <property type="component" value="Chromosome"/>
</dbReference>
<dbReference type="InterPro" id="IPR017441">
    <property type="entry name" value="Protein_kinase_ATP_BS"/>
</dbReference>
<evidence type="ECO:0000256" key="5">
    <source>
        <dbReference type="ARBA" id="ARBA00022777"/>
    </source>
</evidence>
<feature type="region of interest" description="Disordered" evidence="8">
    <location>
        <begin position="162"/>
        <end position="225"/>
    </location>
</feature>
<evidence type="ECO:0000256" key="7">
    <source>
        <dbReference type="PROSITE-ProRule" id="PRU10141"/>
    </source>
</evidence>
<dbReference type="EC" id="2.7.11.1" evidence="2"/>
<dbReference type="PANTHER" id="PTHR43671">
    <property type="entry name" value="SERINE/THREONINE-PROTEIN KINASE NEK"/>
    <property type="match status" value="1"/>
</dbReference>